<sequence length="68" mass="7424">MAQFNIDSHLSNGKRLEWLALADAGELPEAVLQQVKQAAVGKFGEIVSSKRWGHAEKSNGYVVVIMEA</sequence>
<dbReference type="Proteomes" id="UP000240475">
    <property type="component" value="Chromosome"/>
</dbReference>
<gene>
    <name evidence="1" type="ORF">DA456_05015</name>
</gene>
<proteinExistence type="predicted"/>
<evidence type="ECO:0000313" key="1">
    <source>
        <dbReference type="EMBL" id="AVX22798.1"/>
    </source>
</evidence>
<protein>
    <submittedName>
        <fullName evidence="1">Uncharacterized protein</fullName>
    </submittedName>
</protein>
<evidence type="ECO:0000313" key="2">
    <source>
        <dbReference type="Proteomes" id="UP000240475"/>
    </source>
</evidence>
<organism evidence="1 2">
    <name type="scientific">Pseudomonas syringae pv. atrofaciens</name>
    <dbReference type="NCBI Taxonomy" id="192087"/>
    <lineage>
        <taxon>Bacteria</taxon>
        <taxon>Pseudomonadati</taxon>
        <taxon>Pseudomonadota</taxon>
        <taxon>Gammaproteobacteria</taxon>
        <taxon>Pseudomonadales</taxon>
        <taxon>Pseudomonadaceae</taxon>
        <taxon>Pseudomonas</taxon>
        <taxon>Pseudomonas syringae</taxon>
    </lineage>
</organism>
<dbReference type="EMBL" id="CP028490">
    <property type="protein sequence ID" value="AVX22798.1"/>
    <property type="molecule type" value="Genomic_DNA"/>
</dbReference>
<reference evidence="1 2" key="1">
    <citation type="submission" date="2018-04" db="EMBL/GenBank/DDBJ databases">
        <authorList>
            <person name="Cha J.-S."/>
        </authorList>
    </citation>
    <scope>NUCLEOTIDE SEQUENCE [LARGE SCALE GENOMIC DNA]</scope>
    <source>
        <strain evidence="1 2">LMG5095</strain>
    </source>
</reference>
<dbReference type="AlphaFoldDB" id="A0A0N8QAD6"/>
<name>A0A0N8QAD6_PSESX</name>
<accession>A0A0N8QAD6</accession>
<dbReference type="RefSeq" id="WP_057407353.1">
    <property type="nucleotide sequence ID" value="NZ_CP028490.1"/>
</dbReference>